<protein>
    <submittedName>
        <fullName evidence="2">Uncharacterized protein</fullName>
    </submittedName>
</protein>
<feature type="region of interest" description="Disordered" evidence="1">
    <location>
        <begin position="170"/>
        <end position="189"/>
    </location>
</feature>
<accession>A0A2S5BBT2</accession>
<gene>
    <name evidence="2" type="ORF">BMF94_2672</name>
</gene>
<feature type="compositionally biased region" description="Low complexity" evidence="1">
    <location>
        <begin position="249"/>
        <end position="258"/>
    </location>
</feature>
<evidence type="ECO:0000313" key="2">
    <source>
        <dbReference type="EMBL" id="POY74234.1"/>
    </source>
</evidence>
<evidence type="ECO:0000313" key="3">
    <source>
        <dbReference type="Proteomes" id="UP000237144"/>
    </source>
</evidence>
<feature type="compositionally biased region" description="Polar residues" evidence="1">
    <location>
        <begin position="350"/>
        <end position="361"/>
    </location>
</feature>
<evidence type="ECO:0000256" key="1">
    <source>
        <dbReference type="SAM" id="MobiDB-lite"/>
    </source>
</evidence>
<comment type="caution">
    <text evidence="2">The sequence shown here is derived from an EMBL/GenBank/DDBJ whole genome shotgun (WGS) entry which is preliminary data.</text>
</comment>
<feature type="compositionally biased region" description="Polar residues" evidence="1">
    <location>
        <begin position="180"/>
        <end position="189"/>
    </location>
</feature>
<dbReference type="AlphaFoldDB" id="A0A2S5BBT2"/>
<feature type="compositionally biased region" description="Low complexity" evidence="1">
    <location>
        <begin position="591"/>
        <end position="607"/>
    </location>
</feature>
<feature type="compositionally biased region" description="Low complexity" evidence="1">
    <location>
        <begin position="524"/>
        <end position="542"/>
    </location>
</feature>
<dbReference type="Proteomes" id="UP000237144">
    <property type="component" value="Unassembled WGS sequence"/>
</dbReference>
<dbReference type="EMBL" id="PJQD01000026">
    <property type="protein sequence ID" value="POY74234.1"/>
    <property type="molecule type" value="Genomic_DNA"/>
</dbReference>
<feature type="region of interest" description="Disordered" evidence="1">
    <location>
        <begin position="591"/>
        <end position="613"/>
    </location>
</feature>
<organism evidence="2 3">
    <name type="scientific">Rhodotorula taiwanensis</name>
    <dbReference type="NCBI Taxonomy" id="741276"/>
    <lineage>
        <taxon>Eukaryota</taxon>
        <taxon>Fungi</taxon>
        <taxon>Dikarya</taxon>
        <taxon>Basidiomycota</taxon>
        <taxon>Pucciniomycotina</taxon>
        <taxon>Microbotryomycetes</taxon>
        <taxon>Sporidiobolales</taxon>
        <taxon>Sporidiobolaceae</taxon>
        <taxon>Rhodotorula</taxon>
    </lineage>
</organism>
<feature type="compositionally biased region" description="Polar residues" evidence="1">
    <location>
        <begin position="512"/>
        <end position="523"/>
    </location>
</feature>
<feature type="compositionally biased region" description="Low complexity" evidence="1">
    <location>
        <begin position="303"/>
        <end position="324"/>
    </location>
</feature>
<proteinExistence type="predicted"/>
<feature type="compositionally biased region" description="Acidic residues" evidence="1">
    <location>
        <begin position="382"/>
        <end position="392"/>
    </location>
</feature>
<name>A0A2S5BBT2_9BASI</name>
<keyword evidence="3" id="KW-1185">Reference proteome</keyword>
<dbReference type="OrthoDB" id="2500774at2759"/>
<reference evidence="2 3" key="1">
    <citation type="journal article" date="2018" name="Front. Microbiol.">
        <title>Prospects for Fungal Bioremediation of Acidic Radioactive Waste Sites: Characterization and Genome Sequence of Rhodotorula taiwanensis MD1149.</title>
        <authorList>
            <person name="Tkavc R."/>
            <person name="Matrosova V.Y."/>
            <person name="Grichenko O.E."/>
            <person name="Gostincar C."/>
            <person name="Volpe R.P."/>
            <person name="Klimenkova P."/>
            <person name="Gaidamakova E.K."/>
            <person name="Zhou C.E."/>
            <person name="Stewart B.J."/>
            <person name="Lyman M.G."/>
            <person name="Malfatti S.A."/>
            <person name="Rubinfeld B."/>
            <person name="Courtot M."/>
            <person name="Singh J."/>
            <person name="Dalgard C.L."/>
            <person name="Hamilton T."/>
            <person name="Frey K.G."/>
            <person name="Gunde-Cimerman N."/>
            <person name="Dugan L."/>
            <person name="Daly M.J."/>
        </authorList>
    </citation>
    <scope>NUCLEOTIDE SEQUENCE [LARGE SCALE GENOMIC DNA]</scope>
    <source>
        <strain evidence="2 3">MD1149</strain>
    </source>
</reference>
<feature type="compositionally biased region" description="Pro residues" evidence="1">
    <location>
        <begin position="292"/>
        <end position="302"/>
    </location>
</feature>
<feature type="compositionally biased region" description="Low complexity" evidence="1">
    <location>
        <begin position="265"/>
        <end position="291"/>
    </location>
</feature>
<sequence length="674" mass="71272">MASSAYLAETLSSLQQSASVLKSLSFSSRAVLPACVLASDDWFETHLIRDAAPAELALYEPNPASYPVVQLDVDDPALLIPHNDDYEANRLAVAKRKAPKRAQIAQEALRAEGGGGDDSGDDGQLHNDPQRCLLTAQKLLNYYAMPRAQEHVQALHSQLLGLMDSIHSTEDALRRPPSRTAPQPQHDQSYYRQFELEDEIKREKLELLALEQIKADKQAEIDALAKEAAAATAKPRPRTSVPSTGSDSRATPATAAPRPVRPRISRPSSGSSPRTSRPARPSSTSDSAGPPVRRPSAPPLPGPVTATATATASGAMPPASPARRPIGRPSVPSVQSAMKRRVEQARAKVQASQQATPNRSQAFAGGGRRASGTETRERRGGEEEEERGEEEQRDGAATTPSGPRRDGETGSAAAAAELPPPVPMVSNTAAAGPPERKGQPRPVQLPAGVTVAELEGANKTIWSTLGESTGLKQWMRRWVHETGASAGARGDQTAWSETSDVLAFALAESVKSSTQTPGSPSNQSTTSFATSTAAAGADENASPAPWSPAQVVEAQLCYLLLSTFSGRAIAQDDDLPALHVILRETAIPLPSSSVTSAGSSSSATTPVRPGLSSRKTPHVAMAALKVHLGAFAKRRGWTEEMGTTAIYALVSRQTVKIDRRGREGAAVGFKAVEL</sequence>
<feature type="region of interest" description="Disordered" evidence="1">
    <location>
        <begin position="512"/>
        <end position="546"/>
    </location>
</feature>
<feature type="region of interest" description="Disordered" evidence="1">
    <location>
        <begin position="228"/>
        <end position="443"/>
    </location>
</feature>